<keyword evidence="1 4" id="KW-0378">Hydrolase</keyword>
<protein>
    <submittedName>
        <fullName evidence="4">Nucleoside hydrolase</fullName>
    </submittedName>
</protein>
<dbReference type="GO" id="GO:0005829">
    <property type="term" value="C:cytosol"/>
    <property type="evidence" value="ECO:0007669"/>
    <property type="project" value="TreeGrafter"/>
</dbReference>
<dbReference type="PANTHER" id="PTHR12304:SF4">
    <property type="entry name" value="URIDINE NUCLEOSIDASE"/>
    <property type="match status" value="1"/>
</dbReference>
<dbReference type="InterPro" id="IPR036452">
    <property type="entry name" value="Ribo_hydro-like"/>
</dbReference>
<proteinExistence type="predicted"/>
<evidence type="ECO:0000256" key="1">
    <source>
        <dbReference type="ARBA" id="ARBA00022801"/>
    </source>
</evidence>
<reference evidence="4" key="1">
    <citation type="journal article" date="2021" name="PeerJ">
        <title>Extensive microbial diversity within the chicken gut microbiome revealed by metagenomics and culture.</title>
        <authorList>
            <person name="Gilroy R."/>
            <person name="Ravi A."/>
            <person name="Getino M."/>
            <person name="Pursley I."/>
            <person name="Horton D.L."/>
            <person name="Alikhan N.F."/>
            <person name="Baker D."/>
            <person name="Gharbi K."/>
            <person name="Hall N."/>
            <person name="Watson M."/>
            <person name="Adriaenssens E.M."/>
            <person name="Foster-Nyarko E."/>
            <person name="Jarju S."/>
            <person name="Secka A."/>
            <person name="Antonio M."/>
            <person name="Oren A."/>
            <person name="Chaudhuri R.R."/>
            <person name="La Ragione R."/>
            <person name="Hildebrand F."/>
            <person name="Pallen M.J."/>
        </authorList>
    </citation>
    <scope>NUCLEOTIDE SEQUENCE</scope>
    <source>
        <strain evidence="4">1282</strain>
    </source>
</reference>
<dbReference type="Proteomes" id="UP000823915">
    <property type="component" value="Unassembled WGS sequence"/>
</dbReference>
<comment type="caution">
    <text evidence="4">The sequence shown here is derived from an EMBL/GenBank/DDBJ whole genome shotgun (WGS) entry which is preliminary data.</text>
</comment>
<dbReference type="GO" id="GO:0006152">
    <property type="term" value="P:purine nucleoside catabolic process"/>
    <property type="evidence" value="ECO:0007669"/>
    <property type="project" value="TreeGrafter"/>
</dbReference>
<feature type="domain" description="Inosine/uridine-preferring nucleoside hydrolase" evidence="3">
    <location>
        <begin position="38"/>
        <end position="277"/>
    </location>
</feature>
<dbReference type="Pfam" id="PF01156">
    <property type="entry name" value="IU_nuc_hydro"/>
    <property type="match status" value="1"/>
</dbReference>
<evidence type="ECO:0000259" key="3">
    <source>
        <dbReference type="Pfam" id="PF01156"/>
    </source>
</evidence>
<reference evidence="4" key="2">
    <citation type="submission" date="2021-04" db="EMBL/GenBank/DDBJ databases">
        <authorList>
            <person name="Gilroy R."/>
        </authorList>
    </citation>
    <scope>NUCLEOTIDE SEQUENCE</scope>
    <source>
        <strain evidence="4">1282</strain>
    </source>
</reference>
<organism evidence="4 5">
    <name type="scientific">Candidatus Acutalibacter pullistercoris</name>
    <dbReference type="NCBI Taxonomy" id="2838418"/>
    <lineage>
        <taxon>Bacteria</taxon>
        <taxon>Bacillati</taxon>
        <taxon>Bacillota</taxon>
        <taxon>Clostridia</taxon>
        <taxon>Eubacteriales</taxon>
        <taxon>Acutalibacteraceae</taxon>
        <taxon>Acutalibacter</taxon>
    </lineage>
</organism>
<dbReference type="InterPro" id="IPR001910">
    <property type="entry name" value="Inosine/uridine_hydrolase_dom"/>
</dbReference>
<dbReference type="SUPFAM" id="SSF53590">
    <property type="entry name" value="Nucleoside hydrolase"/>
    <property type="match status" value="1"/>
</dbReference>
<dbReference type="GO" id="GO:0008477">
    <property type="term" value="F:purine nucleosidase activity"/>
    <property type="evidence" value="ECO:0007669"/>
    <property type="project" value="TreeGrafter"/>
</dbReference>
<evidence type="ECO:0000256" key="2">
    <source>
        <dbReference type="ARBA" id="ARBA00023295"/>
    </source>
</evidence>
<evidence type="ECO:0000313" key="4">
    <source>
        <dbReference type="EMBL" id="HIY26367.1"/>
    </source>
</evidence>
<dbReference type="AlphaFoldDB" id="A0A9D2C1E6"/>
<gene>
    <name evidence="4" type="ORF">H9838_04235</name>
</gene>
<evidence type="ECO:0000313" key="5">
    <source>
        <dbReference type="Proteomes" id="UP000823915"/>
    </source>
</evidence>
<keyword evidence="2" id="KW-0326">Glycosidase</keyword>
<name>A0A9D2C1E6_9FIRM</name>
<dbReference type="InterPro" id="IPR023186">
    <property type="entry name" value="IUNH"/>
</dbReference>
<dbReference type="Gene3D" id="3.90.245.10">
    <property type="entry name" value="Ribonucleoside hydrolase-like"/>
    <property type="match status" value="1"/>
</dbReference>
<dbReference type="EMBL" id="DXDU01000068">
    <property type="protein sequence ID" value="HIY26367.1"/>
    <property type="molecule type" value="Genomic_DNA"/>
</dbReference>
<accession>A0A9D2C1E6</accession>
<dbReference type="PANTHER" id="PTHR12304">
    <property type="entry name" value="INOSINE-URIDINE PREFERRING NUCLEOSIDE HYDROLASE"/>
    <property type="match status" value="1"/>
</dbReference>
<sequence>METVYDPQAFFQIGTRDPSIALPGLIRRLEPPTGPIDVVLDTDTFNEVDDQFALSYLLKQGDRLRVKALYAAPFYNEKSTGPADGMEKSYQEILTLLPLLGREDLKPLVYKGSPRYLPSEGEPVPSPAPEHLARLAAAYTPERPLYVVAIGAITNVASALLLDPSIRDKVVIVWLGGHALTWPRNNEFNLAQDIAAARVVLGCGAAVALLPCMGVVSGFQISKADLETYLKGKNPLCDYLVDTVLRDMADSPLPTWSRVIWDVTAVAWLLGGEFLEDRLEHSPIPEYGGRWSFDHNRHFIRYVYHVYRDKLFADLVEKLTQ</sequence>